<dbReference type="InterPro" id="IPR015422">
    <property type="entry name" value="PyrdxlP-dep_Trfase_small"/>
</dbReference>
<dbReference type="Proteomes" id="UP001305521">
    <property type="component" value="Chromosome"/>
</dbReference>
<evidence type="ECO:0000259" key="2">
    <source>
        <dbReference type="Pfam" id="PF00266"/>
    </source>
</evidence>
<dbReference type="InterPro" id="IPR015421">
    <property type="entry name" value="PyrdxlP-dep_Trfase_major"/>
</dbReference>
<sequence>MLECQRDAFDIPRDVAYLNAASWSPLPHPVQAAGQAGIALKARPWGITGEHIARQCNRARAAAARLINASPEDVAIIPSVSYGVAVAGRILPIPAGHRALVLGDDHSSPVLEWLQRAAEGGFTVETIAAPADGDWTTAVLEAIRRPGAAPLALVSISSVHWADGGLIDLGVVAAAQRAAGAMLLVDATHHAGVLPLDVATLDPDVLIFPTYKWVLGPYGRAFLYIAKRHQDGVPLEQTGSSRRRVSSEARPYMADLGFTDGAKRFDMGERDHVIGLEMAAVGMEMMADWGTDAISARLGWLTGLLAEGLAGMGVQIPAQGLRAPHVLSLGFPGGMRPGLIEALAERNVHVAPRLGRMRISPHVYNDEADVAAFLDAFRKLA</sequence>
<dbReference type="Gene3D" id="3.40.640.10">
    <property type="entry name" value="Type I PLP-dependent aspartate aminotransferase-like (Major domain)"/>
    <property type="match status" value="1"/>
</dbReference>
<gene>
    <name evidence="3" type="ORF">R9Z33_13735</name>
</gene>
<evidence type="ECO:0000313" key="4">
    <source>
        <dbReference type="Proteomes" id="UP001305521"/>
    </source>
</evidence>
<dbReference type="InterPro" id="IPR015424">
    <property type="entry name" value="PyrdxlP-dep_Trfase"/>
</dbReference>
<feature type="domain" description="Aminotransferase class V" evidence="2">
    <location>
        <begin position="45"/>
        <end position="351"/>
    </location>
</feature>
<proteinExistence type="predicted"/>
<keyword evidence="3" id="KW-0032">Aminotransferase</keyword>
<dbReference type="RefSeq" id="WP_318647143.1">
    <property type="nucleotide sequence ID" value="NZ_CP137852.1"/>
</dbReference>
<keyword evidence="1" id="KW-0663">Pyridoxal phosphate</keyword>
<name>A0ABZ0PCF9_9PROT</name>
<protein>
    <submittedName>
        <fullName evidence="3">Aminotransferase class V-fold PLP-dependent enzyme</fullName>
    </submittedName>
</protein>
<dbReference type="GO" id="GO:0008483">
    <property type="term" value="F:transaminase activity"/>
    <property type="evidence" value="ECO:0007669"/>
    <property type="project" value="UniProtKB-KW"/>
</dbReference>
<keyword evidence="3" id="KW-0808">Transferase</keyword>
<accession>A0ABZ0PCF9</accession>
<dbReference type="PANTHER" id="PTHR43586:SF15">
    <property type="entry name" value="BLR3095 PROTEIN"/>
    <property type="match status" value="1"/>
</dbReference>
<dbReference type="InterPro" id="IPR000192">
    <property type="entry name" value="Aminotrans_V_dom"/>
</dbReference>
<dbReference type="EMBL" id="CP137852">
    <property type="protein sequence ID" value="WPB83167.1"/>
    <property type="molecule type" value="Genomic_DNA"/>
</dbReference>
<dbReference type="Gene3D" id="3.90.1150.10">
    <property type="entry name" value="Aspartate Aminotransferase, domain 1"/>
    <property type="match status" value="1"/>
</dbReference>
<dbReference type="Pfam" id="PF00266">
    <property type="entry name" value="Aminotran_5"/>
    <property type="match status" value="1"/>
</dbReference>
<organism evidence="3 4">
    <name type="scientific">Sediminicoccus rosea</name>
    <dbReference type="NCBI Taxonomy" id="1225128"/>
    <lineage>
        <taxon>Bacteria</taxon>
        <taxon>Pseudomonadati</taxon>
        <taxon>Pseudomonadota</taxon>
        <taxon>Alphaproteobacteria</taxon>
        <taxon>Acetobacterales</taxon>
        <taxon>Roseomonadaceae</taxon>
        <taxon>Sediminicoccus</taxon>
    </lineage>
</organism>
<reference evidence="3 4" key="1">
    <citation type="submission" date="2023-11" db="EMBL/GenBank/DDBJ databases">
        <title>Arctic aerobic anoxygenic photoheterotroph Sediminicoccus rosea KRV36 adapts its photosynthesis to long days of polar summer.</title>
        <authorList>
            <person name="Tomasch J."/>
            <person name="Kopejtka K."/>
            <person name="Bily T."/>
            <person name="Gardiner A.T."/>
            <person name="Gardian Z."/>
            <person name="Shivaramu S."/>
            <person name="Koblizek M."/>
            <person name="Engelhardt F."/>
            <person name="Kaftan D."/>
        </authorList>
    </citation>
    <scope>NUCLEOTIDE SEQUENCE [LARGE SCALE GENOMIC DNA]</scope>
    <source>
        <strain evidence="3 4">R-30</strain>
    </source>
</reference>
<dbReference type="PANTHER" id="PTHR43586">
    <property type="entry name" value="CYSTEINE DESULFURASE"/>
    <property type="match status" value="1"/>
</dbReference>
<evidence type="ECO:0000256" key="1">
    <source>
        <dbReference type="ARBA" id="ARBA00022898"/>
    </source>
</evidence>
<keyword evidence="4" id="KW-1185">Reference proteome</keyword>
<evidence type="ECO:0000313" key="3">
    <source>
        <dbReference type="EMBL" id="WPB83167.1"/>
    </source>
</evidence>
<dbReference type="SUPFAM" id="SSF53383">
    <property type="entry name" value="PLP-dependent transferases"/>
    <property type="match status" value="1"/>
</dbReference>